<dbReference type="AlphaFoldDB" id="A0A512PHV7"/>
<feature type="binding site" evidence="4">
    <location>
        <position position="150"/>
    </location>
    <ligand>
        <name>Zn(2+)</name>
        <dbReference type="ChEBI" id="CHEBI:29105"/>
    </ligand>
</feature>
<feature type="domain" description="Deacetylase sirtuin-type" evidence="5">
    <location>
        <begin position="1"/>
        <end position="245"/>
    </location>
</feature>
<dbReference type="InterPro" id="IPR029035">
    <property type="entry name" value="DHS-like_NAD/FAD-binding_dom"/>
</dbReference>
<feature type="binding site" evidence="4">
    <location>
        <position position="124"/>
    </location>
    <ligand>
        <name>Zn(2+)</name>
        <dbReference type="ChEBI" id="CHEBI:29105"/>
    </ligand>
</feature>
<feature type="binding site" evidence="4">
    <location>
        <position position="127"/>
    </location>
    <ligand>
        <name>Zn(2+)</name>
        <dbReference type="ChEBI" id="CHEBI:29105"/>
    </ligand>
</feature>
<evidence type="ECO:0000256" key="4">
    <source>
        <dbReference type="PROSITE-ProRule" id="PRU00236"/>
    </source>
</evidence>
<dbReference type="CDD" id="cd01407">
    <property type="entry name" value="SIR2-fam"/>
    <property type="match status" value="1"/>
</dbReference>
<protein>
    <recommendedName>
        <fullName evidence="1">protein acetyllysine N-acetyltransferase</fullName>
        <ecNumber evidence="1">2.3.1.286</ecNumber>
    </recommendedName>
</protein>
<proteinExistence type="predicted"/>
<evidence type="ECO:0000256" key="3">
    <source>
        <dbReference type="ARBA" id="ARBA00023027"/>
    </source>
</evidence>
<evidence type="ECO:0000256" key="1">
    <source>
        <dbReference type="ARBA" id="ARBA00012928"/>
    </source>
</evidence>
<organism evidence="6 7">
    <name type="scientific">Cellulomonas soli</name>
    <dbReference type="NCBI Taxonomy" id="931535"/>
    <lineage>
        <taxon>Bacteria</taxon>
        <taxon>Bacillati</taxon>
        <taxon>Actinomycetota</taxon>
        <taxon>Actinomycetes</taxon>
        <taxon>Micrococcales</taxon>
        <taxon>Cellulomonadaceae</taxon>
        <taxon>Cellulomonas</taxon>
    </lineage>
</organism>
<evidence type="ECO:0000313" key="6">
    <source>
        <dbReference type="EMBL" id="GEP70775.1"/>
    </source>
</evidence>
<evidence type="ECO:0000256" key="2">
    <source>
        <dbReference type="ARBA" id="ARBA00022679"/>
    </source>
</evidence>
<gene>
    <name evidence="6" type="primary">cobB2</name>
    <name evidence="6" type="ORF">CSO01_34900</name>
</gene>
<dbReference type="PANTHER" id="PTHR11085">
    <property type="entry name" value="NAD-DEPENDENT PROTEIN DEACYLASE SIRTUIN-5, MITOCHONDRIAL-RELATED"/>
    <property type="match status" value="1"/>
</dbReference>
<accession>A0A512PHV7</accession>
<dbReference type="EMBL" id="BKAL01000015">
    <property type="protein sequence ID" value="GEP70775.1"/>
    <property type="molecule type" value="Genomic_DNA"/>
</dbReference>
<dbReference type="Gene3D" id="3.30.1600.10">
    <property type="entry name" value="SIR2/SIRT2 'Small Domain"/>
    <property type="match status" value="1"/>
</dbReference>
<feature type="active site" description="Proton acceptor" evidence="4">
    <location>
        <position position="116"/>
    </location>
</feature>
<evidence type="ECO:0000313" key="7">
    <source>
        <dbReference type="Proteomes" id="UP000321798"/>
    </source>
</evidence>
<keyword evidence="7" id="KW-1185">Reference proteome</keyword>
<keyword evidence="4" id="KW-0862">Zinc</keyword>
<feature type="binding site" evidence="4">
    <location>
        <position position="148"/>
    </location>
    <ligand>
        <name>Zn(2+)</name>
        <dbReference type="ChEBI" id="CHEBI:29105"/>
    </ligand>
</feature>
<dbReference type="PANTHER" id="PTHR11085:SF4">
    <property type="entry name" value="NAD-DEPENDENT PROTEIN DEACYLASE"/>
    <property type="match status" value="1"/>
</dbReference>
<dbReference type="PROSITE" id="PS50305">
    <property type="entry name" value="SIRTUIN"/>
    <property type="match status" value="1"/>
</dbReference>
<dbReference type="Gene3D" id="3.40.50.1220">
    <property type="entry name" value="TPP-binding domain"/>
    <property type="match status" value="1"/>
</dbReference>
<dbReference type="SUPFAM" id="SSF52467">
    <property type="entry name" value="DHS-like NAD/FAD-binding domain"/>
    <property type="match status" value="1"/>
</dbReference>
<dbReference type="Pfam" id="PF02146">
    <property type="entry name" value="SIR2"/>
    <property type="match status" value="1"/>
</dbReference>
<name>A0A512PHV7_9CELL</name>
<dbReference type="GO" id="GO:0017136">
    <property type="term" value="F:histone deacetylase activity, NAD-dependent"/>
    <property type="evidence" value="ECO:0007669"/>
    <property type="project" value="TreeGrafter"/>
</dbReference>
<dbReference type="Proteomes" id="UP000321798">
    <property type="component" value="Unassembled WGS sequence"/>
</dbReference>
<keyword evidence="2" id="KW-0808">Transferase</keyword>
<dbReference type="EC" id="2.3.1.286" evidence="1"/>
<dbReference type="GO" id="GO:0070403">
    <property type="term" value="F:NAD+ binding"/>
    <property type="evidence" value="ECO:0007669"/>
    <property type="project" value="InterPro"/>
</dbReference>
<keyword evidence="4" id="KW-0479">Metal-binding</keyword>
<keyword evidence="3" id="KW-0520">NAD</keyword>
<dbReference type="GO" id="GO:0046872">
    <property type="term" value="F:metal ion binding"/>
    <property type="evidence" value="ECO:0007669"/>
    <property type="project" value="UniProtKB-KW"/>
</dbReference>
<dbReference type="InterPro" id="IPR003000">
    <property type="entry name" value="Sirtuin"/>
</dbReference>
<dbReference type="InterPro" id="IPR026591">
    <property type="entry name" value="Sirtuin_cat_small_dom_sf"/>
</dbReference>
<dbReference type="InterPro" id="IPR026590">
    <property type="entry name" value="Ssirtuin_cat_dom"/>
</dbReference>
<dbReference type="InterPro" id="IPR050134">
    <property type="entry name" value="NAD-dep_sirtuin_deacylases"/>
</dbReference>
<sequence length="247" mass="26062">MPHHDHPTLTVTALTGAGISTGSGIPDFRGPQGTWTLHPEQAALLEIGPYMADADVRRRGWAAWADSPVWHAHPGPAHRALVALEEAGALGAVLTQNFDGLHQRAGSAADRVVELHGTLATTSCLRCGARSATPDVLARLPHEPDPHCTCGGVLKPDVVYFGERLDDLAVERAVASVTDADVLLAIGTTLTVQPVASLAAIAVEHGTRLVVVNADPTPYDRLAEEIVREPIEQALPALVERLLGELA</sequence>
<evidence type="ECO:0000259" key="5">
    <source>
        <dbReference type="PROSITE" id="PS50305"/>
    </source>
</evidence>
<reference evidence="6 7" key="1">
    <citation type="submission" date="2019-07" db="EMBL/GenBank/DDBJ databases">
        <title>Whole genome shotgun sequence of Cellulomonas soli NBRC 109434.</title>
        <authorList>
            <person name="Hosoyama A."/>
            <person name="Uohara A."/>
            <person name="Ohji S."/>
            <person name="Ichikawa N."/>
        </authorList>
    </citation>
    <scope>NUCLEOTIDE SEQUENCE [LARGE SCALE GENOMIC DNA]</scope>
    <source>
        <strain evidence="6 7">NBRC 109434</strain>
    </source>
</reference>
<dbReference type="RefSeq" id="WP_223203730.1">
    <property type="nucleotide sequence ID" value="NZ_BAABBJ010000012.1"/>
</dbReference>
<comment type="caution">
    <text evidence="6">The sequence shown here is derived from an EMBL/GenBank/DDBJ whole genome shotgun (WGS) entry which is preliminary data.</text>
</comment>